<dbReference type="PANTHER" id="PTHR32305">
    <property type="match status" value="1"/>
</dbReference>
<name>A0A7K1Y5M0_9SPHI</name>
<sequence>GSSLSSLADYLYDGNGNAARDGRNNKTITYNYLNLPATVNGTEIVYTYDAAGNKLRKASSTTGTTDYVGGIHYGTVSGNYVINFIQTEEGRAVRQSDNSYKYEYNLTDHLGNVRKSFDIYAGTARVIQTDDYYPFGMQKAGTVPGNASKYLYNGKEVQEELGTYDYGWRQYDPVVGRWMVPDPLAEKYYSLSPYNYAANNPINIIDLDGRDIDPASRKEWDKQKNSIIGQRDKVQGDINKTTAKAQKEGWSAEKLAGKLGNLSDRLASLNGSIGTLGTLEGSTQMYSLKTGAGEEGGTTYDPKTGNVVFSFGSTSNFLHEITHGGQFETGDFAFSSTGQALGQDVGDEVAAYKAQFAFDPSSVSALTSSSSATSFGGITSAWVQGITKSDGSKPYGLGGAANTGLVPVNINSNLGTLMQAYPNAAGALRGLPANTTLRSIPGIYIKH</sequence>
<dbReference type="AlphaFoldDB" id="A0A7K1Y5M0"/>
<accession>A0A7K1Y5M0</accession>
<reference evidence="1 2" key="1">
    <citation type="submission" date="2019-11" db="EMBL/GenBank/DDBJ databases">
        <title>Pedobacter sp. HMF7056 Genome sequencing and assembly.</title>
        <authorList>
            <person name="Kang H."/>
            <person name="Kim H."/>
            <person name="Joh K."/>
        </authorList>
    </citation>
    <scope>NUCLEOTIDE SEQUENCE [LARGE SCALE GENOMIC DNA]</scope>
    <source>
        <strain evidence="1 2">HMF7056</strain>
    </source>
</reference>
<dbReference type="Proteomes" id="UP000451233">
    <property type="component" value="Unassembled WGS sequence"/>
</dbReference>
<dbReference type="RefSeq" id="WP_160909021.1">
    <property type="nucleotide sequence ID" value="NZ_WVHS01000010.1"/>
</dbReference>
<keyword evidence="2" id="KW-1185">Reference proteome</keyword>
<dbReference type="Gene3D" id="2.180.10.10">
    <property type="entry name" value="RHS repeat-associated core"/>
    <property type="match status" value="1"/>
</dbReference>
<protein>
    <recommendedName>
        <fullName evidence="3">RHS repeat-associated core domain-containing protein</fullName>
    </recommendedName>
</protein>
<organism evidence="1 2">
    <name type="scientific">Hufsiella ginkgonis</name>
    <dbReference type="NCBI Taxonomy" id="2695274"/>
    <lineage>
        <taxon>Bacteria</taxon>
        <taxon>Pseudomonadati</taxon>
        <taxon>Bacteroidota</taxon>
        <taxon>Sphingobacteriia</taxon>
        <taxon>Sphingobacteriales</taxon>
        <taxon>Sphingobacteriaceae</taxon>
        <taxon>Hufsiella</taxon>
    </lineage>
</organism>
<comment type="caution">
    <text evidence="1">The sequence shown here is derived from an EMBL/GenBank/DDBJ whole genome shotgun (WGS) entry which is preliminary data.</text>
</comment>
<proteinExistence type="predicted"/>
<dbReference type="InterPro" id="IPR050708">
    <property type="entry name" value="T6SS_VgrG/RHS"/>
</dbReference>
<dbReference type="EMBL" id="WVHS01000010">
    <property type="protein sequence ID" value="MXV18006.1"/>
    <property type="molecule type" value="Genomic_DNA"/>
</dbReference>
<evidence type="ECO:0000313" key="1">
    <source>
        <dbReference type="EMBL" id="MXV18006.1"/>
    </source>
</evidence>
<evidence type="ECO:0000313" key="2">
    <source>
        <dbReference type="Proteomes" id="UP000451233"/>
    </source>
</evidence>
<gene>
    <name evidence="1" type="ORF">GS398_22130</name>
</gene>
<dbReference type="InterPro" id="IPR022385">
    <property type="entry name" value="Rhs_assc_core"/>
</dbReference>
<dbReference type="PANTHER" id="PTHR32305:SF15">
    <property type="entry name" value="PROTEIN RHSA-RELATED"/>
    <property type="match status" value="1"/>
</dbReference>
<feature type="non-terminal residue" evidence="1">
    <location>
        <position position="1"/>
    </location>
</feature>
<dbReference type="NCBIfam" id="TIGR03696">
    <property type="entry name" value="Rhs_assc_core"/>
    <property type="match status" value="1"/>
</dbReference>
<evidence type="ECO:0008006" key="3">
    <source>
        <dbReference type="Google" id="ProtNLM"/>
    </source>
</evidence>